<dbReference type="InParanoid" id="A0A1D8PKW9"/>
<keyword evidence="3" id="KW-1185">Reference proteome</keyword>
<dbReference type="Proteomes" id="UP000000559">
    <property type="component" value="Chromosome 3"/>
</dbReference>
<gene>
    <name evidence="2" type="ordered locus">CAALFM_C307880CA</name>
    <name evidence="1" type="ordered locus">orf19.6184</name>
</gene>
<evidence type="ECO:0000313" key="3">
    <source>
        <dbReference type="Proteomes" id="UP000000559"/>
    </source>
</evidence>
<dbReference type="AlphaFoldDB" id="A0A1D8PKW9"/>
<accession>A0A1D8PKW9</accession>
<dbReference type="GeneID" id="3647470"/>
<organism evidence="2 3">
    <name type="scientific">Candida albicans (strain SC5314 / ATCC MYA-2876)</name>
    <name type="common">Yeast</name>
    <dbReference type="NCBI Taxonomy" id="237561"/>
    <lineage>
        <taxon>Eukaryota</taxon>
        <taxon>Fungi</taxon>
        <taxon>Dikarya</taxon>
        <taxon>Ascomycota</taxon>
        <taxon>Saccharomycotina</taxon>
        <taxon>Pichiomycetes</taxon>
        <taxon>Debaryomycetaceae</taxon>
        <taxon>Candida/Lodderomyces clade</taxon>
        <taxon>Candida</taxon>
    </lineage>
</organism>
<reference evidence="2 3" key="3">
    <citation type="journal article" date="2013" name="Genome Biol.">
        <title>Assembly of a phased diploid Candida albicans genome facilitates allele-specific measurements and provides a simple model for repeat and indel structure.</title>
        <authorList>
            <person name="Muzzey D."/>
            <person name="Schwartz K."/>
            <person name="Weissman J.S."/>
            <person name="Sherlock G."/>
        </authorList>
    </citation>
    <scope>NUCLEOTIDE SEQUENCE [LARGE SCALE GENOMIC DNA]</scope>
    <source>
        <strain evidence="3">SC5314 / ATCC MYA-2876</strain>
    </source>
</reference>
<dbReference type="EMBL" id="CP017625">
    <property type="protein sequence ID" value="AOW28785.1"/>
    <property type="molecule type" value="Genomic_DNA"/>
</dbReference>
<evidence type="ECO:0000313" key="1">
    <source>
        <dbReference type="CGD" id="CAL0000180140"/>
    </source>
</evidence>
<reference evidence="2 3" key="1">
    <citation type="journal article" date="2004" name="Proc. Natl. Acad. Sci. U.S.A.">
        <title>The diploid genome sequence of Candida albicans.</title>
        <authorList>
            <person name="Jones T."/>
            <person name="Federspiel N.A."/>
            <person name="Chibana H."/>
            <person name="Dungan J."/>
            <person name="Kalman S."/>
            <person name="Magee B.B."/>
            <person name="Newport G."/>
            <person name="Thorstenson Y.R."/>
            <person name="Agabian N."/>
            <person name="Magee P.T."/>
            <person name="Davis R.W."/>
            <person name="Scherer S."/>
        </authorList>
    </citation>
    <scope>NUCLEOTIDE SEQUENCE [LARGE SCALE GENOMIC DNA]</scope>
    <source>
        <strain evidence="3">SC5314 / ATCC MYA-2876</strain>
    </source>
</reference>
<dbReference type="VEuPathDB" id="FungiDB:C3_07880C_A"/>
<protein>
    <submittedName>
        <fullName evidence="2">Uncharacterized protein</fullName>
    </submittedName>
</protein>
<proteinExistence type="predicted"/>
<dbReference type="SMR" id="A0A1D8PKW9"/>
<dbReference type="CGD" id="CAL0000180140">
    <property type="gene designation" value="orf19.6184"/>
</dbReference>
<dbReference type="OrthoDB" id="4084018at2759"/>
<name>A0A1D8PKW9_CANAL</name>
<evidence type="ECO:0000313" key="2">
    <source>
        <dbReference type="EMBL" id="AOW28785.1"/>
    </source>
</evidence>
<dbReference type="OMA" id="QSMINRY"/>
<dbReference type="RefSeq" id="XP_710940.1">
    <property type="nucleotide sequence ID" value="XM_705848.1"/>
</dbReference>
<reference evidence="2 3" key="2">
    <citation type="journal article" date="2007" name="Genome Biol.">
        <title>Assembly of the Candida albicans genome into sixteen supercontigs aligned on the eight chromosomes.</title>
        <authorList>
            <person name="van het Hoog M."/>
            <person name="Rast T.J."/>
            <person name="Martchenko M."/>
            <person name="Grindle S."/>
            <person name="Dignard D."/>
            <person name="Hogues H."/>
            <person name="Cuomo C."/>
            <person name="Berriman M."/>
            <person name="Scherer S."/>
            <person name="Magee B.B."/>
            <person name="Whiteway M."/>
            <person name="Chibana H."/>
            <person name="Nantel A."/>
            <person name="Magee P.T."/>
        </authorList>
    </citation>
    <scope>GENOME REANNOTATION</scope>
    <source>
        <strain evidence="3">SC5314 / ATCC MYA-2876</strain>
    </source>
</reference>
<dbReference type="KEGG" id="cal:CAALFM_C307880CA"/>
<sequence>MSLRERLREVEESPNTYTHVLQKDIARVETFIKECDKAIAQLDESAPVGTQIIALYEILGVIPYTPDKNDTIGTAATTVVLQSMINRYTPQSTTPIDFSEIIADLNHLRANKQTALADLQSRNFASPLPEKLAEARELEKLLNSYIAKINNQ</sequence>